<dbReference type="AlphaFoldDB" id="A0A6J4P7Z5"/>
<accession>A0A6J4P7Z5</accession>
<evidence type="ECO:0000313" key="1">
    <source>
        <dbReference type="EMBL" id="CAA9406989.1"/>
    </source>
</evidence>
<gene>
    <name evidence="1" type="ORF">AVDCRST_MAG75-2500</name>
</gene>
<organism evidence="1">
    <name type="scientific">uncultured Propionibacteriaceae bacterium</name>
    <dbReference type="NCBI Taxonomy" id="257457"/>
    <lineage>
        <taxon>Bacteria</taxon>
        <taxon>Bacillati</taxon>
        <taxon>Actinomycetota</taxon>
        <taxon>Actinomycetes</taxon>
        <taxon>Propionibacteriales</taxon>
        <taxon>Propionibacteriaceae</taxon>
        <taxon>environmental samples</taxon>
    </lineage>
</organism>
<name>A0A6J4P7Z5_9ACTN</name>
<proteinExistence type="predicted"/>
<protein>
    <submittedName>
        <fullName evidence="1">Uncharacterized protein MSMEG_2715</fullName>
    </submittedName>
</protein>
<sequence>MNLDLARTVADAVLYEGYLLYPYRASSSKNQARWQFGVLGPPGAAAAGRGEESSMSMQCLLRPEPAPVTCPAPVEGPSLTVHLRFLQLQRRQLYDVQGQPIEELDVSGATWLSWDEAVEREVNLSVSWAQLRAAYSVPVDVPAGEEAEPVTDADGQTIGSVVRRRWALTARFTATAAASYGYSQLTLGVDNVCTESISNPDEAIRRSFIGAHVLVEAHGTAFVSLLEPPEEAREAAAECAQHRCWPVLTGQPGDTDLVLGSPIILYDYPEVAAQSAGALFDATEIDEILTLRVMTMTEVEKAEARATDPRSREIIDRCDAMSPAALQQLHGVLRNPHAEELWGVVEPELSGRTDLREIDPPPFDTGDVPWWDPAADEAVRPEVDAVMINGVSVSKGSLVRVHPSRRADAQDLFFLDQVARVTAVLCDVDGDVHVALVLIDDPAADLHEWYGRYFYFAPDELEPLPLDSARINANHREESQP</sequence>
<dbReference type="EMBL" id="CADCUO010000177">
    <property type="protein sequence ID" value="CAA9406989.1"/>
    <property type="molecule type" value="Genomic_DNA"/>
</dbReference>
<reference evidence="1" key="1">
    <citation type="submission" date="2020-02" db="EMBL/GenBank/DDBJ databases">
        <authorList>
            <person name="Meier V. D."/>
        </authorList>
    </citation>
    <scope>NUCLEOTIDE SEQUENCE</scope>
    <source>
        <strain evidence="1">AVDCRST_MAG75</strain>
    </source>
</reference>